<accession>A0A653K1A6</accession>
<proteinExistence type="predicted"/>
<dbReference type="EMBL" id="CABWKZ010000005">
    <property type="protein sequence ID" value="VXA54204.1"/>
    <property type="molecule type" value="Genomic_DNA"/>
</dbReference>
<sequence>MLLQADDTQLIATEIRDYPEWHKGRSDYGLWYIEIDQPELIQYLDEIRAQFSDLLLPAQQRQYHITLFVSGFLQPKVKQYDDDFQIQQLQQQIKLIEALQLKPFELEITQIDSFSSALFLQIKDQQGVLTQIRQQFAHVSEEIAALEYCPHITLGLYGETWSSNRVLQRIQQLPLKTIKIQVKKLTFGYYKAQILQGLLYPYQQIELGWICCN</sequence>
<organism evidence="1 2">
    <name type="scientific">Acinetobacter proteolyticus</name>
    <dbReference type="NCBI Taxonomy" id="1776741"/>
    <lineage>
        <taxon>Bacteria</taxon>
        <taxon>Pseudomonadati</taxon>
        <taxon>Pseudomonadota</taxon>
        <taxon>Gammaproteobacteria</taxon>
        <taxon>Moraxellales</taxon>
        <taxon>Moraxellaceae</taxon>
        <taxon>Acinetobacter</taxon>
    </lineage>
</organism>
<dbReference type="Pfam" id="PF13563">
    <property type="entry name" value="2_5_RNA_ligase2"/>
    <property type="match status" value="1"/>
</dbReference>
<keyword evidence="1" id="KW-0436">Ligase</keyword>
<dbReference type="InterPro" id="IPR009097">
    <property type="entry name" value="Cyclic_Pdiesterase"/>
</dbReference>
<dbReference type="GO" id="GO:0016874">
    <property type="term" value="F:ligase activity"/>
    <property type="evidence" value="ECO:0007669"/>
    <property type="project" value="UniProtKB-KW"/>
</dbReference>
<dbReference type="Proteomes" id="UP000430404">
    <property type="component" value="Unassembled WGS sequence"/>
</dbReference>
<gene>
    <name evidence="1" type="ORF">ACI8B_130010</name>
</gene>
<name>A0A653K1A6_9GAMM</name>
<dbReference type="AlphaFoldDB" id="A0A653K1A6"/>
<protein>
    <submittedName>
        <fullName evidence="1">2'-5' RNA ligase</fullName>
    </submittedName>
</protein>
<dbReference type="Gene3D" id="3.90.1140.10">
    <property type="entry name" value="Cyclic phosphodiesterase"/>
    <property type="match status" value="1"/>
</dbReference>
<dbReference type="RefSeq" id="WP_159724641.1">
    <property type="nucleotide sequence ID" value="NZ_LR732744.1"/>
</dbReference>
<evidence type="ECO:0000313" key="2">
    <source>
        <dbReference type="Proteomes" id="UP000430404"/>
    </source>
</evidence>
<dbReference type="SUPFAM" id="SSF55144">
    <property type="entry name" value="LigT-like"/>
    <property type="match status" value="1"/>
</dbReference>
<evidence type="ECO:0000313" key="1">
    <source>
        <dbReference type="EMBL" id="VXA54204.1"/>
    </source>
</evidence>
<reference evidence="1 2" key="1">
    <citation type="submission" date="2019-10" db="EMBL/GenBank/DDBJ databases">
        <authorList>
            <person name="Karimi E."/>
        </authorList>
    </citation>
    <scope>NUCLEOTIDE SEQUENCE [LARGE SCALE GENOMIC DNA]</scope>
    <source>
        <strain evidence="1">Acinetobacter sp. 8BE</strain>
    </source>
</reference>